<feature type="region of interest" description="Disordered" evidence="1">
    <location>
        <begin position="171"/>
        <end position="235"/>
    </location>
</feature>
<evidence type="ECO:0000313" key="3">
    <source>
        <dbReference type="EMBL" id="CAH3171472.1"/>
    </source>
</evidence>
<name>A0ABN8R0N3_9CNID</name>
<protein>
    <recommendedName>
        <fullName evidence="2">C2H2-type domain-containing protein</fullName>
    </recommendedName>
</protein>
<gene>
    <name evidence="3" type="ORF">PLOB_00011955</name>
</gene>
<proteinExistence type="predicted"/>
<dbReference type="PANTHER" id="PTHR33845">
    <property type="entry name" value="C2H2-TYPE DOMAIN-CONTAINING PROTEIN"/>
    <property type="match status" value="1"/>
</dbReference>
<reference evidence="3 4" key="1">
    <citation type="submission" date="2022-05" db="EMBL/GenBank/DDBJ databases">
        <authorList>
            <consortium name="Genoscope - CEA"/>
            <person name="William W."/>
        </authorList>
    </citation>
    <scope>NUCLEOTIDE SEQUENCE [LARGE SCALE GENOMIC DNA]</scope>
</reference>
<organism evidence="3 4">
    <name type="scientific">Porites lobata</name>
    <dbReference type="NCBI Taxonomy" id="104759"/>
    <lineage>
        <taxon>Eukaryota</taxon>
        <taxon>Metazoa</taxon>
        <taxon>Cnidaria</taxon>
        <taxon>Anthozoa</taxon>
        <taxon>Hexacorallia</taxon>
        <taxon>Scleractinia</taxon>
        <taxon>Fungiina</taxon>
        <taxon>Poritidae</taxon>
        <taxon>Porites</taxon>
    </lineage>
</organism>
<feature type="domain" description="C2H2-type" evidence="2">
    <location>
        <begin position="907"/>
        <end position="931"/>
    </location>
</feature>
<evidence type="ECO:0000256" key="1">
    <source>
        <dbReference type="SAM" id="MobiDB-lite"/>
    </source>
</evidence>
<accession>A0ABN8R0N3</accession>
<feature type="compositionally biased region" description="Low complexity" evidence="1">
    <location>
        <begin position="197"/>
        <end position="210"/>
    </location>
</feature>
<evidence type="ECO:0000313" key="4">
    <source>
        <dbReference type="Proteomes" id="UP001159405"/>
    </source>
</evidence>
<dbReference type="InterPro" id="IPR013087">
    <property type="entry name" value="Znf_C2H2_type"/>
</dbReference>
<dbReference type="EMBL" id="CALNXK010000164">
    <property type="protein sequence ID" value="CAH3171472.1"/>
    <property type="molecule type" value="Genomic_DNA"/>
</dbReference>
<dbReference type="Proteomes" id="UP001159405">
    <property type="component" value="Unassembled WGS sequence"/>
</dbReference>
<dbReference type="PROSITE" id="PS00028">
    <property type="entry name" value="ZINC_FINGER_C2H2_1"/>
    <property type="match status" value="1"/>
</dbReference>
<sequence length="1145" mass="126976">MERNCSFQRLVGGECGQDPRSAKVQDLVPLLTCNKDISRHKSSLGLMTGSGVDTEVELILARSSIFSFPSNISDMDICPAHRSSLGSGWRRGLARCRIPAQLSKHVRKSRTTDRGINKDISRLILRITGIFLPVGSGICSECRITLGEQVRADCQDPQLIALSESIHELSLAEETTRTRPEHSTPATPGGSFYLPPSDDSSSSEEISFDSTPATTKREPQSKTTDPLNDYLRTRGISPIRSRLQRPWEEASKRTRRYYVRKAGQGLSTLLQDIAPSDSGSLFKAVYSSGVLQRTLQCNGEEATSSSVDETMMSALAECYRAADSWETRRQVLSIMADKLTLNQLRHWIPDLSQYRFTEARRHCLVYGRGAPVLTVPTPRMRVSTAQIDHFIAFITSPHIIQDLPFGERTIMLSTKETIKVPNVIRMIIPERIVIQYMTYCQESGFTALSRATLLRILSTCAASVRTSVQGLDYVSSAGAEAFDDLCDVVETLGNVGQGMGWAKQQENNLRASKRYLKSDFKVHVSQSSTVADHCRSYALSDPKEPSFQATCDHDHSDVCERCATLASTVNDIEEGLVAQSQNMTSNTKEELVFRVKNAKTAILAWKSHLLRSVNQDGARVQLLEEIDESSVLIVQDWGMKYLPRKYRESQTDWFGKRGIPWHLTVATRREGGQLQMLTFAHIFKSCTQDSCAVLAVMADVIRQLKIAMPGLKTVCYRQDNAGCYHCGTTLVCAAALGHEEGVKIRRLDFSDPQGGKAACDRKAATIKSHMRIYLNAGNDIETPEQMRDAILSSGGVPGVNVALCETVQVPKVLSSKIDGISQLSNVEYKEEGLLVWRAYGIGDGKLIPTDKLHCPSPSDLPTLTGVTRSYSGAFTSVKERRIKASVRDPDPPVNIEEEDSNAAIFSCPEEGCVKTLVRYSSMQRHLDCGKHQRALERYTLLDRAAVGYAQRLEGQCEAVPELEAVAEPPSSHDMLPKGWALKSSASRRSRFTYKQKNYLTEKFQQGERSGRKSDPASVARSMMSAVDSQGKRMFSSEEFLTASQVAGFFSRLAAKKSLFNDDDLEEEIECATQEATIEELTNNVSRELFPGHPIMWDKYNLCEMTSGGKLNTTKLSVAKLRDICAGLDIAVDVSSKRKTTLCRQN</sequence>
<keyword evidence="4" id="KW-1185">Reference proteome</keyword>
<evidence type="ECO:0000259" key="2">
    <source>
        <dbReference type="PROSITE" id="PS00028"/>
    </source>
</evidence>
<dbReference type="PANTHER" id="PTHR33845:SF1">
    <property type="entry name" value="C2H2-TYPE DOMAIN-CONTAINING PROTEIN"/>
    <property type="match status" value="1"/>
</dbReference>
<comment type="caution">
    <text evidence="3">The sequence shown here is derived from an EMBL/GenBank/DDBJ whole genome shotgun (WGS) entry which is preliminary data.</text>
</comment>